<evidence type="ECO:0000313" key="3">
    <source>
        <dbReference type="Proteomes" id="UP001177023"/>
    </source>
</evidence>
<accession>A0AA36DGJ4</accession>
<dbReference type="CDD" id="cd09917">
    <property type="entry name" value="F-box_SF"/>
    <property type="match status" value="1"/>
</dbReference>
<gene>
    <name evidence="2" type="ORF">MSPICULIGERA_LOCUS23926</name>
</gene>
<reference evidence="2" key="1">
    <citation type="submission" date="2023-06" db="EMBL/GenBank/DDBJ databases">
        <authorList>
            <person name="Delattre M."/>
        </authorList>
    </citation>
    <scope>NUCLEOTIDE SEQUENCE</scope>
    <source>
        <strain evidence="2">AF72</strain>
    </source>
</reference>
<sequence length="445" mass="50020">MPRSGLKAKWLLKAKLKLQKLRIRLQTRPQNASTSKLPLLHSDVLAEIFRRLPLRDRARARQASHGFRRLVDELPIRLPFLMFHTDKHGNVELLCDQLDFLTGRLLARFSGRYEHLGDALLMDTATAEAVLRIIAAHVSTIAHLWLDCKQNGEMAKILVEANVGRENVAHRISIEQLTVIGNTGGDDFDWYRKLVLLSRKDAKALRFRHVRITSDEQAHAFWQAVGQCHKLELLQYEPCRTDHLSREYIVEALEKKPIKNLTITNIDNLSPCDLGMIGAKGRLRELSVVADSIKPEALTQKCLHKTVASLNTLLIQVEADFSIDNPGDRDAIFALLRLLPITATLEVVHVPVSTSHAQPSTGNLAARIIGFWLALAMEAERTIKLKIDGLGQELTDAGAGRVLRKCHEVTRGPYTPDGLWLQSGLGSLLVLDRHTWFGDEDFELC</sequence>
<name>A0AA36DGJ4_9BILA</name>
<dbReference type="AlphaFoldDB" id="A0AA36DGJ4"/>
<dbReference type="Gene3D" id="1.20.1280.50">
    <property type="match status" value="1"/>
</dbReference>
<evidence type="ECO:0000313" key="2">
    <source>
        <dbReference type="EMBL" id="CAJ0585916.1"/>
    </source>
</evidence>
<keyword evidence="3" id="KW-1185">Reference proteome</keyword>
<dbReference type="Proteomes" id="UP001177023">
    <property type="component" value="Unassembled WGS sequence"/>
</dbReference>
<dbReference type="SMART" id="SM00256">
    <property type="entry name" value="FBOX"/>
    <property type="match status" value="1"/>
</dbReference>
<dbReference type="InterPro" id="IPR001810">
    <property type="entry name" value="F-box_dom"/>
</dbReference>
<proteinExistence type="predicted"/>
<dbReference type="Pfam" id="PF00646">
    <property type="entry name" value="F-box"/>
    <property type="match status" value="1"/>
</dbReference>
<dbReference type="InterPro" id="IPR036047">
    <property type="entry name" value="F-box-like_dom_sf"/>
</dbReference>
<comment type="caution">
    <text evidence="2">The sequence shown here is derived from an EMBL/GenBank/DDBJ whole genome shotgun (WGS) entry which is preliminary data.</text>
</comment>
<organism evidence="2 3">
    <name type="scientific">Mesorhabditis spiculigera</name>
    <dbReference type="NCBI Taxonomy" id="96644"/>
    <lineage>
        <taxon>Eukaryota</taxon>
        <taxon>Metazoa</taxon>
        <taxon>Ecdysozoa</taxon>
        <taxon>Nematoda</taxon>
        <taxon>Chromadorea</taxon>
        <taxon>Rhabditida</taxon>
        <taxon>Rhabditina</taxon>
        <taxon>Rhabditomorpha</taxon>
        <taxon>Rhabditoidea</taxon>
        <taxon>Rhabditidae</taxon>
        <taxon>Mesorhabditinae</taxon>
        <taxon>Mesorhabditis</taxon>
    </lineage>
</organism>
<protein>
    <recommendedName>
        <fullName evidence="1">F-box domain-containing protein</fullName>
    </recommendedName>
</protein>
<feature type="domain" description="F-box" evidence="1">
    <location>
        <begin position="40"/>
        <end position="80"/>
    </location>
</feature>
<feature type="non-terminal residue" evidence="2">
    <location>
        <position position="445"/>
    </location>
</feature>
<dbReference type="EMBL" id="CATQJA010002706">
    <property type="protein sequence ID" value="CAJ0585916.1"/>
    <property type="molecule type" value="Genomic_DNA"/>
</dbReference>
<dbReference type="SUPFAM" id="SSF81383">
    <property type="entry name" value="F-box domain"/>
    <property type="match status" value="1"/>
</dbReference>
<evidence type="ECO:0000259" key="1">
    <source>
        <dbReference type="SMART" id="SM00256"/>
    </source>
</evidence>